<dbReference type="EMBL" id="JAAIUW010000004">
    <property type="protein sequence ID" value="KAF7835845.1"/>
    <property type="molecule type" value="Genomic_DNA"/>
</dbReference>
<gene>
    <name evidence="1" type="ORF">G2W53_010704</name>
</gene>
<reference evidence="1" key="1">
    <citation type="submission" date="2020-09" db="EMBL/GenBank/DDBJ databases">
        <title>Genome-Enabled Discovery of Anthraquinone Biosynthesis in Senna tora.</title>
        <authorList>
            <person name="Kang S.-H."/>
            <person name="Pandey R.P."/>
            <person name="Lee C.-M."/>
            <person name="Sim J.-S."/>
            <person name="Jeong J.-T."/>
            <person name="Choi B.-S."/>
            <person name="Jung M."/>
            <person name="Ginzburg D."/>
            <person name="Zhao K."/>
            <person name="Won S.Y."/>
            <person name="Oh T.-J."/>
            <person name="Yu Y."/>
            <person name="Kim N.-H."/>
            <person name="Lee O.R."/>
            <person name="Lee T.-H."/>
            <person name="Bashyal P."/>
            <person name="Kim T.-S."/>
            <person name="Lee W.-H."/>
            <person name="Kawkins C."/>
            <person name="Kim C.-K."/>
            <person name="Kim J.S."/>
            <person name="Ahn B.O."/>
            <person name="Rhee S.Y."/>
            <person name="Sohng J.K."/>
        </authorList>
    </citation>
    <scope>NUCLEOTIDE SEQUENCE</scope>
    <source>
        <tissue evidence="1">Leaf</tissue>
    </source>
</reference>
<comment type="caution">
    <text evidence="1">The sequence shown here is derived from an EMBL/GenBank/DDBJ whole genome shotgun (WGS) entry which is preliminary data.</text>
</comment>
<name>A0A835CBY3_9FABA</name>
<evidence type="ECO:0000313" key="1">
    <source>
        <dbReference type="EMBL" id="KAF7835845.1"/>
    </source>
</evidence>
<dbReference type="AlphaFoldDB" id="A0A835CBY3"/>
<organism evidence="1 2">
    <name type="scientific">Senna tora</name>
    <dbReference type="NCBI Taxonomy" id="362788"/>
    <lineage>
        <taxon>Eukaryota</taxon>
        <taxon>Viridiplantae</taxon>
        <taxon>Streptophyta</taxon>
        <taxon>Embryophyta</taxon>
        <taxon>Tracheophyta</taxon>
        <taxon>Spermatophyta</taxon>
        <taxon>Magnoliopsida</taxon>
        <taxon>eudicotyledons</taxon>
        <taxon>Gunneridae</taxon>
        <taxon>Pentapetalae</taxon>
        <taxon>rosids</taxon>
        <taxon>fabids</taxon>
        <taxon>Fabales</taxon>
        <taxon>Fabaceae</taxon>
        <taxon>Caesalpinioideae</taxon>
        <taxon>Cassia clade</taxon>
        <taxon>Senna</taxon>
    </lineage>
</organism>
<keyword evidence="2" id="KW-1185">Reference proteome</keyword>
<proteinExistence type="predicted"/>
<sequence>MVENIGYYKTTHQGTYGMLRISMG</sequence>
<accession>A0A835CBY3</accession>
<evidence type="ECO:0000313" key="2">
    <source>
        <dbReference type="Proteomes" id="UP000634136"/>
    </source>
</evidence>
<protein>
    <submittedName>
        <fullName evidence="1">Uncharacterized protein</fullName>
    </submittedName>
</protein>
<dbReference type="Proteomes" id="UP000634136">
    <property type="component" value="Unassembled WGS sequence"/>
</dbReference>